<dbReference type="GO" id="GO:0005828">
    <property type="term" value="C:kinetochore microtubule"/>
    <property type="evidence" value="ECO:0000318"/>
    <property type="project" value="GO_Central"/>
</dbReference>
<dbReference type="PANTHER" id="PTHR15688">
    <property type="entry name" value="KINETOCHORE-ASSOCIATED PROTEIN 1"/>
    <property type="match status" value="1"/>
</dbReference>
<keyword evidence="3" id="KW-1185">Reference proteome</keyword>
<dbReference type="VEuPathDB" id="TrichDB:TVAGG3_0872030"/>
<protein>
    <recommendedName>
        <fullName evidence="1">RZZ complex subunit KNTC1/ROD C-terminal domain-containing protein</fullName>
    </recommendedName>
</protein>
<dbReference type="InterPro" id="IPR019527">
    <property type="entry name" value="RZZ-complex_KNTC1/ROD_C"/>
</dbReference>
<dbReference type="Pfam" id="PF10493">
    <property type="entry name" value="Rod_C"/>
    <property type="match status" value="1"/>
</dbReference>
<dbReference type="RefSeq" id="XP_001312640.1">
    <property type="nucleotide sequence ID" value="XM_001312639.1"/>
</dbReference>
<dbReference type="KEGG" id="tva:4757537"/>
<dbReference type="GO" id="GO:0005737">
    <property type="term" value="C:cytoplasm"/>
    <property type="evidence" value="ECO:0000318"/>
    <property type="project" value="GO_Central"/>
</dbReference>
<dbReference type="GO" id="GO:1990423">
    <property type="term" value="C:RZZ complex"/>
    <property type="evidence" value="ECO:0000318"/>
    <property type="project" value="GO_Central"/>
</dbReference>
<dbReference type="SMR" id="A2F5S5"/>
<dbReference type="GO" id="GO:0031267">
    <property type="term" value="F:small GTPase binding"/>
    <property type="evidence" value="ECO:0000318"/>
    <property type="project" value="GO_Central"/>
</dbReference>
<dbReference type="Proteomes" id="UP000001542">
    <property type="component" value="Unassembled WGS sequence"/>
</dbReference>
<evidence type="ECO:0000313" key="3">
    <source>
        <dbReference type="Proteomes" id="UP000001542"/>
    </source>
</evidence>
<dbReference type="InterPro" id="IPR052802">
    <property type="entry name" value="KNTC1"/>
</dbReference>
<dbReference type="AlphaFoldDB" id="A2F5S5"/>
<dbReference type="GO" id="GO:0000070">
    <property type="term" value="P:mitotic sister chromatid segregation"/>
    <property type="evidence" value="ECO:0000318"/>
    <property type="project" value="GO_Central"/>
</dbReference>
<dbReference type="VEuPathDB" id="TrichDB:TVAG_472120"/>
<organism evidence="2 3">
    <name type="scientific">Trichomonas vaginalis (strain ATCC PRA-98 / G3)</name>
    <dbReference type="NCBI Taxonomy" id="412133"/>
    <lineage>
        <taxon>Eukaryota</taxon>
        <taxon>Metamonada</taxon>
        <taxon>Parabasalia</taxon>
        <taxon>Trichomonadida</taxon>
        <taxon>Trichomonadidae</taxon>
        <taxon>Trichomonas</taxon>
    </lineage>
</organism>
<evidence type="ECO:0000259" key="1">
    <source>
        <dbReference type="Pfam" id="PF10493"/>
    </source>
</evidence>
<feature type="domain" description="RZZ complex subunit KNTC1/ROD C-terminal" evidence="1">
    <location>
        <begin position="753"/>
        <end position="1001"/>
    </location>
</feature>
<dbReference type="GO" id="GO:1903394">
    <property type="term" value="P:protein localization to kinetochore involved in kinetochore assembly"/>
    <property type="evidence" value="ECO:0000318"/>
    <property type="project" value="GO_Central"/>
</dbReference>
<dbReference type="OrthoDB" id="343783at2759"/>
<dbReference type="PANTHER" id="PTHR15688:SF1">
    <property type="entry name" value="KINETOCHORE-ASSOCIATED PROTEIN 1"/>
    <property type="match status" value="1"/>
</dbReference>
<dbReference type="STRING" id="5722.A2F5S5"/>
<dbReference type="EMBL" id="DS113627">
    <property type="protein sequence ID" value="EAX99710.1"/>
    <property type="molecule type" value="Genomic_DNA"/>
</dbReference>
<accession>A2F5S5</accession>
<name>A2F5S5_TRIV3</name>
<proteinExistence type="predicted"/>
<reference evidence="2" key="1">
    <citation type="submission" date="2006-10" db="EMBL/GenBank/DDBJ databases">
        <authorList>
            <person name="Amadeo P."/>
            <person name="Zhao Q."/>
            <person name="Wortman J."/>
            <person name="Fraser-Liggett C."/>
            <person name="Carlton J."/>
        </authorList>
    </citation>
    <scope>NUCLEOTIDE SEQUENCE</scope>
    <source>
        <strain evidence="2">G3</strain>
    </source>
</reference>
<dbReference type="InParanoid" id="A2F5S5"/>
<evidence type="ECO:0000313" key="2">
    <source>
        <dbReference type="EMBL" id="EAX99710.1"/>
    </source>
</evidence>
<dbReference type="GO" id="GO:0007094">
    <property type="term" value="P:mitotic spindle assembly checkpoint signaling"/>
    <property type="evidence" value="ECO:0000318"/>
    <property type="project" value="GO_Central"/>
</dbReference>
<sequence>MKAGLPKRKKETHTEASPCDEKDIPIIEGTYNILHPQYISTDLESFFKIPLENQIEDILEKVPIGLSVVLCRRHPELLIYFLKFFNHSPKARSNPKSYLPFICQWANKIPIQWILLHTHKILDVRYAYLLVSATFTTHSTFSSDEYSHSAYLNEIWQQYRKLVPTTPDQTPQEAWDQLTTLRSSIVELKDLKLTVPIPLSEYIRYDKFGFITNLMHSCTSPTKLIQFIRAHAISFCQSNNLSLDDVIIESVVRRDWDVTKKLGVLTNYVQDQTKLSSALEKMTFQNDNELKEIKEFAKQSNISFTTSPNNYIRSRISPRPKLFRSNSNEDFSQGDSIGSPLKRCPSSDTITIKNVIYYGSLKQLTNGQPMNPNEYSEKLSQFKDMAEVKPIYQLAKEYKQVISYEDFQSNEFKKNLFIKLAESSGFSSLNNLIEIFSFDKETVIDIIWSTDIFKKHAKEVIPQILIYLTNLNWELCLQYLCDSSSFLQMNDTINLWLQILEKSIRFATGEKIIEITNSISVLKGLLNIPEKNCNAILNLIKDHTDFENVKNYLVDNEFQKYFDLILFKDPIQNQQIKEGFITGIPEKLCLSIQSLSLMNSKDVSELLIPLLDNIDGHNHVILSLIYHILYLNHLTYEKQESILSLLIENDMNTVDFHKLMKSPLETINDCVCYNTINEYIALGSVLCVKTDSIILNVMIHKMKSANFNDYMCLISLLTSKSSKDIMLKELSPQFKFNNLISFYKSIGELQKVNEIKIKEILSHKEFQDQAKESHMNDPSRIICELYSSTKLQEKLGKQLHEIMKDLAQSNNLSISKIREHLVNLWLTENKPSSIVPSESIFSETAYEHEIHDDQINVQRSLFILRQWKIKTAVKWLLLFIYQNKSYRSRAKALQCLFVLADEKTIESNYTRDFEELLIKQRTVYISRILEVFGINASDDMFNEGNIRNTVDDLSMKINENNGSALALMEIMKFYRIEDEKLAIKVLESVYQFNKLFLLQNINEFMNDKIYIKNKNIRQIFIKALSYGFSEMVNKDTTVTPFKARHFTVFRDILDAASLSTIQLDKLYINDVFIPISEAITKLADSGWPKQICEFCSHLGDVKIRDLTIQILIEKCHFDIPFIYGFDESKICSSIYDKSFVVEATKTMIDSSFITFTRWMHDNGHSSGIETIIETLKEQGRIQEINRMKTRLGLPQ</sequence>
<reference evidence="2" key="2">
    <citation type="journal article" date="2007" name="Science">
        <title>Draft genome sequence of the sexually transmitted pathogen Trichomonas vaginalis.</title>
        <authorList>
            <person name="Carlton J.M."/>
            <person name="Hirt R.P."/>
            <person name="Silva J.C."/>
            <person name="Delcher A.L."/>
            <person name="Schatz M."/>
            <person name="Zhao Q."/>
            <person name="Wortman J.R."/>
            <person name="Bidwell S.L."/>
            <person name="Alsmark U.C.M."/>
            <person name="Besteiro S."/>
            <person name="Sicheritz-Ponten T."/>
            <person name="Noel C.J."/>
            <person name="Dacks J.B."/>
            <person name="Foster P.G."/>
            <person name="Simillion C."/>
            <person name="Van de Peer Y."/>
            <person name="Miranda-Saavedra D."/>
            <person name="Barton G.J."/>
            <person name="Westrop G.D."/>
            <person name="Mueller S."/>
            <person name="Dessi D."/>
            <person name="Fiori P.L."/>
            <person name="Ren Q."/>
            <person name="Paulsen I."/>
            <person name="Zhang H."/>
            <person name="Bastida-Corcuera F.D."/>
            <person name="Simoes-Barbosa A."/>
            <person name="Brown M.T."/>
            <person name="Hayes R.D."/>
            <person name="Mukherjee M."/>
            <person name="Okumura C.Y."/>
            <person name="Schneider R."/>
            <person name="Smith A.J."/>
            <person name="Vanacova S."/>
            <person name="Villalvazo M."/>
            <person name="Haas B.J."/>
            <person name="Pertea M."/>
            <person name="Feldblyum T.V."/>
            <person name="Utterback T.R."/>
            <person name="Shu C.L."/>
            <person name="Osoegawa K."/>
            <person name="de Jong P.J."/>
            <person name="Hrdy I."/>
            <person name="Horvathova L."/>
            <person name="Zubacova Z."/>
            <person name="Dolezal P."/>
            <person name="Malik S.B."/>
            <person name="Logsdon J.M. Jr."/>
            <person name="Henze K."/>
            <person name="Gupta A."/>
            <person name="Wang C.C."/>
            <person name="Dunne R.L."/>
            <person name="Upcroft J.A."/>
            <person name="Upcroft P."/>
            <person name="White O."/>
            <person name="Salzberg S.L."/>
            <person name="Tang P."/>
            <person name="Chiu C.-H."/>
            <person name="Lee Y.-S."/>
            <person name="Embley T.M."/>
            <person name="Coombs G.H."/>
            <person name="Mottram J.C."/>
            <person name="Tachezy J."/>
            <person name="Fraser-Liggett C.M."/>
            <person name="Johnson P.J."/>
        </authorList>
    </citation>
    <scope>NUCLEOTIDE SEQUENCE [LARGE SCALE GENOMIC DNA]</scope>
    <source>
        <strain evidence="2">G3</strain>
    </source>
</reference>
<gene>
    <name evidence="2" type="ORF">TVAG_472120</name>
</gene>